<dbReference type="RefSeq" id="WP_341693956.1">
    <property type="nucleotide sequence ID" value="NZ_JBBYHS010000016.1"/>
</dbReference>
<keyword evidence="3" id="KW-1185">Reference proteome</keyword>
<evidence type="ECO:0000313" key="2">
    <source>
        <dbReference type="EMBL" id="MEL1255212.1"/>
    </source>
</evidence>
<name>A0ABU9IRZ0_9FLAO</name>
<evidence type="ECO:0008006" key="4">
    <source>
        <dbReference type="Google" id="ProtNLM"/>
    </source>
</evidence>
<dbReference type="EMBL" id="JBBYHS010000016">
    <property type="protein sequence ID" value="MEL1255212.1"/>
    <property type="molecule type" value="Genomic_DNA"/>
</dbReference>
<proteinExistence type="predicted"/>
<comment type="caution">
    <text evidence="2">The sequence shown here is derived from an EMBL/GenBank/DDBJ whole genome shotgun (WGS) entry which is preliminary data.</text>
</comment>
<reference evidence="2 3" key="1">
    <citation type="submission" date="2024-04" db="EMBL/GenBank/DDBJ databases">
        <title>Flavobacterium sp. DGU38 16S ribosomal RNA gene Genome sequencing and assembly.</title>
        <authorList>
            <person name="Park S."/>
        </authorList>
    </citation>
    <scope>NUCLEOTIDE SEQUENCE [LARGE SCALE GENOMIC DNA]</scope>
    <source>
        <strain evidence="2 3">DGU38</strain>
    </source>
</reference>
<accession>A0ABU9IRZ0</accession>
<dbReference type="PROSITE" id="PS51257">
    <property type="entry name" value="PROKAR_LIPOPROTEIN"/>
    <property type="match status" value="1"/>
</dbReference>
<sequence length="395" mass="44033">MKTQTVKFFLALQLISLFLITSCQGDDSKEVTNNPDLENAQLKSFPLSEVAYLDIKITHPEIVNGEEKKYGEIEITIPRTHTSLMLSLKQFNLDNNKYSIFPAIGEQQDFSKGSVTYTISSNFDKNKSVHYNVKVVAEAGSVNLNTKITGFSFEKSKNPFLESTINAVKIIEYENYSENAIYILVPVGTDFSKLTPTIAFDAAKLYYSSGTEFKLYTSNTMEVDFKYPKRFYLQAENSNGTKSKIYNVIVDVKDPVKFEQLPVITPNVKSGDGTATQFLPAVVKWTNQGNHPVRGMAVESYKNKTFPFDYTGDANTITAILSNPVGGTDGVLPGEKGDVNITVRKMPVAGKYKTTAVFAPTFNFNNHTIHNWPVTERVEGIFNTVELSIESTISE</sequence>
<gene>
    <name evidence="2" type="ORF">AAEO57_15595</name>
</gene>
<dbReference type="Proteomes" id="UP001485226">
    <property type="component" value="Unassembled WGS sequence"/>
</dbReference>
<feature type="chain" id="PRO_5047378211" description="DUF1735 domain-containing protein" evidence="1">
    <location>
        <begin position="26"/>
        <end position="395"/>
    </location>
</feature>
<protein>
    <recommendedName>
        <fullName evidence="4">DUF1735 domain-containing protein</fullName>
    </recommendedName>
</protein>
<evidence type="ECO:0000313" key="3">
    <source>
        <dbReference type="Proteomes" id="UP001485226"/>
    </source>
</evidence>
<organism evidence="2 3">
    <name type="scientific">Flavobacterium calami</name>
    <dbReference type="NCBI Taxonomy" id="3139144"/>
    <lineage>
        <taxon>Bacteria</taxon>
        <taxon>Pseudomonadati</taxon>
        <taxon>Bacteroidota</taxon>
        <taxon>Flavobacteriia</taxon>
        <taxon>Flavobacteriales</taxon>
        <taxon>Flavobacteriaceae</taxon>
        <taxon>Flavobacterium</taxon>
    </lineage>
</organism>
<evidence type="ECO:0000256" key="1">
    <source>
        <dbReference type="SAM" id="SignalP"/>
    </source>
</evidence>
<keyword evidence="1" id="KW-0732">Signal</keyword>
<feature type="signal peptide" evidence="1">
    <location>
        <begin position="1"/>
        <end position="25"/>
    </location>
</feature>